<name>A0A2V3IDN9_9FLOR</name>
<dbReference type="OrthoDB" id="11624at2759"/>
<accession>A0A2V3IDN9</accession>
<reference evidence="2 3" key="1">
    <citation type="journal article" date="2018" name="Mol. Biol. Evol.">
        <title>Analysis of the draft genome of the red seaweed Gracilariopsis chorda provides insights into genome size evolution in Rhodophyta.</title>
        <authorList>
            <person name="Lee J."/>
            <person name="Yang E.C."/>
            <person name="Graf L."/>
            <person name="Yang J.H."/>
            <person name="Qiu H."/>
            <person name="Zel Zion U."/>
            <person name="Chan C.X."/>
            <person name="Stephens T.G."/>
            <person name="Weber A.P.M."/>
            <person name="Boo G.H."/>
            <person name="Boo S.M."/>
            <person name="Kim K.M."/>
            <person name="Shin Y."/>
            <person name="Jung M."/>
            <person name="Lee S.J."/>
            <person name="Yim H.S."/>
            <person name="Lee J.H."/>
            <person name="Bhattacharya D."/>
            <person name="Yoon H.S."/>
        </authorList>
    </citation>
    <scope>NUCLEOTIDE SEQUENCE [LARGE SCALE GENOMIC DNA]</scope>
    <source>
        <strain evidence="2 3">SKKU-2015</strain>
        <tissue evidence="2">Whole body</tissue>
    </source>
</reference>
<evidence type="ECO:0000256" key="1">
    <source>
        <dbReference type="SAM" id="MobiDB-lite"/>
    </source>
</evidence>
<comment type="caution">
    <text evidence="2">The sequence shown here is derived from an EMBL/GenBank/DDBJ whole genome shotgun (WGS) entry which is preliminary data.</text>
</comment>
<organism evidence="2 3">
    <name type="scientific">Gracilariopsis chorda</name>
    <dbReference type="NCBI Taxonomy" id="448386"/>
    <lineage>
        <taxon>Eukaryota</taxon>
        <taxon>Rhodophyta</taxon>
        <taxon>Florideophyceae</taxon>
        <taxon>Rhodymeniophycidae</taxon>
        <taxon>Gracilariales</taxon>
        <taxon>Gracilariaceae</taxon>
        <taxon>Gracilariopsis</taxon>
    </lineage>
</organism>
<feature type="compositionally biased region" description="Basic residues" evidence="1">
    <location>
        <begin position="201"/>
        <end position="215"/>
    </location>
</feature>
<protein>
    <submittedName>
        <fullName evidence="2">Uncharacterized protein</fullName>
    </submittedName>
</protein>
<keyword evidence="3" id="KW-1185">Reference proteome</keyword>
<sequence length="301" mass="33785">MNCLPSITSLSYSDFILVISTLHPHTHSRSSKGLFTSSFSSSNGSRLRLFGAPLSSTNPPPPSAEKTVVKGWAIERDIVEDNTHPCFDHGSASYTVPADGLYKIVVELIPLGGPAIFNDNNQRQIVPYSLCLQEPPNELDDQIIRRYHDIGNKLSKVEHIKAGTTISCIRMPNVPGDECIRFKVEIILRKRKRDKREPTRKEKKNRKRMLRRQTMAHHLTTLSSHGSGDASRLHDYYPHPQHLGGTSDSDSEWEKGFESDSTSDDLPSSRLAKPLMISRPTGLDDLNRSEVFFDINDEVVP</sequence>
<gene>
    <name evidence="2" type="ORF">BWQ96_10081</name>
</gene>
<dbReference type="AlphaFoldDB" id="A0A2V3IDN9"/>
<feature type="region of interest" description="Disordered" evidence="1">
    <location>
        <begin position="192"/>
        <end position="273"/>
    </location>
</feature>
<evidence type="ECO:0000313" key="2">
    <source>
        <dbReference type="EMBL" id="PXF40205.1"/>
    </source>
</evidence>
<evidence type="ECO:0000313" key="3">
    <source>
        <dbReference type="Proteomes" id="UP000247409"/>
    </source>
</evidence>
<dbReference type="Proteomes" id="UP000247409">
    <property type="component" value="Unassembled WGS sequence"/>
</dbReference>
<dbReference type="EMBL" id="NBIV01000345">
    <property type="protein sequence ID" value="PXF40205.1"/>
    <property type="molecule type" value="Genomic_DNA"/>
</dbReference>
<proteinExistence type="predicted"/>